<dbReference type="AlphaFoldDB" id="A0A6J4TAI1"/>
<evidence type="ECO:0000256" key="1">
    <source>
        <dbReference type="SAM" id="MobiDB-lite"/>
    </source>
</evidence>
<proteinExistence type="predicted"/>
<feature type="non-terminal residue" evidence="2">
    <location>
        <position position="1"/>
    </location>
</feature>
<gene>
    <name evidence="2" type="ORF">AVDCRST_MAG05-3468</name>
</gene>
<feature type="non-terminal residue" evidence="2">
    <location>
        <position position="52"/>
    </location>
</feature>
<sequence length="52" mass="5592">APLLQPHRTGWGRDPDYPTVPGRRGRAAGQRLLAAGGEHPFPPAARAVRALR</sequence>
<reference evidence="2" key="1">
    <citation type="submission" date="2020-02" db="EMBL/GenBank/DDBJ databases">
        <authorList>
            <person name="Meier V. D."/>
        </authorList>
    </citation>
    <scope>NUCLEOTIDE SEQUENCE</scope>
    <source>
        <strain evidence="2">AVDCRST_MAG05</strain>
    </source>
</reference>
<protein>
    <submittedName>
        <fullName evidence="2">Uncharacterized protein</fullName>
    </submittedName>
</protein>
<evidence type="ECO:0000313" key="2">
    <source>
        <dbReference type="EMBL" id="CAA9518605.1"/>
    </source>
</evidence>
<accession>A0A6J4TAI1</accession>
<feature type="region of interest" description="Disordered" evidence="1">
    <location>
        <begin position="1"/>
        <end position="24"/>
    </location>
</feature>
<organism evidence="2">
    <name type="scientific">uncultured Rubrobacteraceae bacterium</name>
    <dbReference type="NCBI Taxonomy" id="349277"/>
    <lineage>
        <taxon>Bacteria</taxon>
        <taxon>Bacillati</taxon>
        <taxon>Actinomycetota</taxon>
        <taxon>Rubrobacteria</taxon>
        <taxon>Rubrobacterales</taxon>
        <taxon>Rubrobacteraceae</taxon>
        <taxon>environmental samples</taxon>
    </lineage>
</organism>
<dbReference type="EMBL" id="CADCVM010000384">
    <property type="protein sequence ID" value="CAA9518605.1"/>
    <property type="molecule type" value="Genomic_DNA"/>
</dbReference>
<name>A0A6J4TAI1_9ACTN</name>